<protein>
    <submittedName>
        <fullName evidence="2">MOSC domain-containing protein</fullName>
    </submittedName>
</protein>
<dbReference type="InterPro" id="IPR005302">
    <property type="entry name" value="MoCF_Sase_C"/>
</dbReference>
<dbReference type="Pfam" id="PF03473">
    <property type="entry name" value="MOSC"/>
    <property type="match status" value="1"/>
</dbReference>
<dbReference type="RefSeq" id="WP_338253020.1">
    <property type="nucleotide sequence ID" value="NZ_BSRI01000002.1"/>
</dbReference>
<proteinExistence type="predicted"/>
<keyword evidence="3" id="KW-1185">Reference proteome</keyword>
<dbReference type="PROSITE" id="PS51340">
    <property type="entry name" value="MOSC"/>
    <property type="match status" value="1"/>
</dbReference>
<feature type="domain" description="MOSC" evidence="1">
    <location>
        <begin position="23"/>
        <end position="171"/>
    </location>
</feature>
<dbReference type="EMBL" id="BSRI01000002">
    <property type="protein sequence ID" value="GLV57128.1"/>
    <property type="molecule type" value="Genomic_DNA"/>
</dbReference>
<evidence type="ECO:0000259" key="1">
    <source>
        <dbReference type="PROSITE" id="PS51340"/>
    </source>
</evidence>
<comment type="caution">
    <text evidence="2">The sequence shown here is derived from an EMBL/GenBank/DDBJ whole genome shotgun (WGS) entry which is preliminary data.</text>
</comment>
<evidence type="ECO:0000313" key="3">
    <source>
        <dbReference type="Proteomes" id="UP001344906"/>
    </source>
</evidence>
<reference evidence="2 3" key="1">
    <citation type="submission" date="2023-02" db="EMBL/GenBank/DDBJ databases">
        <title>Dictyobacter halimunensis sp. nov., a new member of the class Ktedonobacteria from forest soil in a geothermal area.</title>
        <authorList>
            <person name="Rachmania M.K."/>
            <person name="Ningsih F."/>
            <person name="Sakai Y."/>
            <person name="Yabe S."/>
            <person name="Yokota A."/>
            <person name="Sjamsuridzal W."/>
        </authorList>
    </citation>
    <scope>NUCLEOTIDE SEQUENCE [LARGE SCALE GENOMIC DNA]</scope>
    <source>
        <strain evidence="2 3">S3.2.2.5</strain>
    </source>
</reference>
<gene>
    <name evidence="2" type="ORF">KDH_39660</name>
</gene>
<dbReference type="SUPFAM" id="SSF50800">
    <property type="entry name" value="PK beta-barrel domain-like"/>
    <property type="match status" value="1"/>
</dbReference>
<dbReference type="InterPro" id="IPR052716">
    <property type="entry name" value="MOSC_domain"/>
</dbReference>
<dbReference type="InterPro" id="IPR011037">
    <property type="entry name" value="Pyrv_Knase-like_insert_dom_sf"/>
</dbReference>
<sequence length="172" mass="18835">MTSNIQTGTVIAVCRNPQPGLPKPVVDEIQLLDDLGVEGDYHAGKLVRHRYLARKYPDRPNLRQVLLVDAQAYQDIEQQDIQLGPGSMGENMTVQGLPLMLLAIGTQLLIGDVLLEVTEVRTPCKQLNGMHPDLLQAVTTREQGKKRFKAGIMARILHGGAVRAGDHITIAS</sequence>
<name>A0ABQ6FVW4_9CHLR</name>
<accession>A0ABQ6FVW4</accession>
<dbReference type="PANTHER" id="PTHR36930">
    <property type="entry name" value="METAL-SULFUR CLUSTER BIOSYNTHESIS PROTEINS YUAD-RELATED"/>
    <property type="match status" value="1"/>
</dbReference>
<dbReference type="PANTHER" id="PTHR36930:SF1">
    <property type="entry name" value="MOSC DOMAIN-CONTAINING PROTEIN"/>
    <property type="match status" value="1"/>
</dbReference>
<dbReference type="Proteomes" id="UP001344906">
    <property type="component" value="Unassembled WGS sequence"/>
</dbReference>
<dbReference type="Gene3D" id="2.40.33.20">
    <property type="entry name" value="PK beta-barrel domain-like"/>
    <property type="match status" value="1"/>
</dbReference>
<organism evidence="2 3">
    <name type="scientific">Dictyobacter halimunensis</name>
    <dbReference type="NCBI Taxonomy" id="3026934"/>
    <lineage>
        <taxon>Bacteria</taxon>
        <taxon>Bacillati</taxon>
        <taxon>Chloroflexota</taxon>
        <taxon>Ktedonobacteria</taxon>
        <taxon>Ktedonobacterales</taxon>
        <taxon>Dictyobacteraceae</taxon>
        <taxon>Dictyobacter</taxon>
    </lineage>
</organism>
<evidence type="ECO:0000313" key="2">
    <source>
        <dbReference type="EMBL" id="GLV57128.1"/>
    </source>
</evidence>